<evidence type="ECO:0000313" key="2">
    <source>
        <dbReference type="EMBL" id="QNO53000.1"/>
    </source>
</evidence>
<dbReference type="EMBL" id="MT631528">
    <property type="protein sequence ID" value="QNO53000.1"/>
    <property type="molecule type" value="Genomic_DNA"/>
</dbReference>
<organism evidence="2">
    <name type="scientific">Candidatus Methanophagaceae archaeon ANME-1 ERB6</name>
    <dbReference type="NCBI Taxonomy" id="2759912"/>
    <lineage>
        <taxon>Archaea</taxon>
        <taxon>Methanobacteriati</taxon>
        <taxon>Methanobacteriota</taxon>
        <taxon>Stenosarchaea group</taxon>
        <taxon>Methanomicrobia</taxon>
        <taxon>Candidatus Methanophagales</taxon>
        <taxon>Candidatus Methanophagaceae</taxon>
    </lineage>
</organism>
<gene>
    <name evidence="2" type="ORF">PNHJDAII_00004</name>
</gene>
<protein>
    <submittedName>
        <fullName evidence="2">Uncharacterized protein</fullName>
    </submittedName>
</protein>
<evidence type="ECO:0000256" key="1">
    <source>
        <dbReference type="SAM" id="MobiDB-lite"/>
    </source>
</evidence>
<proteinExistence type="predicted"/>
<dbReference type="AlphaFoldDB" id="A0A7G9YYB6"/>
<reference evidence="2" key="1">
    <citation type="submission" date="2020-06" db="EMBL/GenBank/DDBJ databases">
        <title>Unique genomic features of the anaerobic methanotrophic archaea.</title>
        <authorList>
            <person name="Chadwick G.L."/>
            <person name="Skennerton C.T."/>
            <person name="Laso-Perez R."/>
            <person name="Leu A.O."/>
            <person name="Speth D.R."/>
            <person name="Yu H."/>
            <person name="Morgan-Lang C."/>
            <person name="Hatzenpichler R."/>
            <person name="Goudeau D."/>
            <person name="Malmstrom R."/>
            <person name="Brazelton W.J."/>
            <person name="Woyke T."/>
            <person name="Hallam S.J."/>
            <person name="Tyson G.W."/>
            <person name="Wegener G."/>
            <person name="Boetius A."/>
            <person name="Orphan V."/>
        </authorList>
    </citation>
    <scope>NUCLEOTIDE SEQUENCE</scope>
</reference>
<sequence>MEGQEAGANKNPYSLRTGTHRPWQDHLTRQHKGHHNNSKGSGTRDTAYWGNGNPDRADKEDL</sequence>
<name>A0A7G9YYB6_9EURY</name>
<accession>A0A7G9YYB6</accession>
<feature type="region of interest" description="Disordered" evidence="1">
    <location>
        <begin position="1"/>
        <end position="62"/>
    </location>
</feature>